<dbReference type="RefSeq" id="WP_142110891.1">
    <property type="nucleotide sequence ID" value="NZ_BAAATB010000005.1"/>
</dbReference>
<keyword evidence="2" id="KW-0472">Membrane</keyword>
<feature type="compositionally biased region" description="Basic and acidic residues" evidence="1">
    <location>
        <begin position="1"/>
        <end position="22"/>
    </location>
</feature>
<comment type="caution">
    <text evidence="3">The sequence shown here is derived from an EMBL/GenBank/DDBJ whole genome shotgun (WGS) entry which is preliminary data.</text>
</comment>
<feature type="compositionally biased region" description="Basic and acidic residues" evidence="1">
    <location>
        <begin position="119"/>
        <end position="132"/>
    </location>
</feature>
<proteinExistence type="predicted"/>
<evidence type="ECO:0000256" key="2">
    <source>
        <dbReference type="SAM" id="Phobius"/>
    </source>
</evidence>
<feature type="transmembrane region" description="Helical" evidence="2">
    <location>
        <begin position="41"/>
        <end position="60"/>
    </location>
</feature>
<keyword evidence="2" id="KW-0812">Transmembrane</keyword>
<dbReference type="InterPro" id="IPR021401">
    <property type="entry name" value="DUF3040"/>
</dbReference>
<evidence type="ECO:0000256" key="1">
    <source>
        <dbReference type="SAM" id="MobiDB-lite"/>
    </source>
</evidence>
<feature type="compositionally biased region" description="Polar residues" evidence="1">
    <location>
        <begin position="106"/>
        <end position="118"/>
    </location>
</feature>
<dbReference type="Pfam" id="PF11239">
    <property type="entry name" value="DUF3040"/>
    <property type="match status" value="1"/>
</dbReference>
<evidence type="ECO:0000313" key="4">
    <source>
        <dbReference type="Proteomes" id="UP000316181"/>
    </source>
</evidence>
<dbReference type="OrthoDB" id="5244024at2"/>
<sequence length="132" mass="14255">MPLSEHEQRVLEEMERALRGEDAEPAESFDPVPSADRTRGAGRYSVAILGIIVGLVLAVVGVATSLVAVGISGFVVMLAATIYGFGMSPRGADGSQSAKSPRGPETTRTTPARQSFSQKLERRWERRRRGDL</sequence>
<accession>A0A542SLI3</accession>
<feature type="transmembrane region" description="Helical" evidence="2">
    <location>
        <begin position="66"/>
        <end position="86"/>
    </location>
</feature>
<dbReference type="Proteomes" id="UP000316181">
    <property type="component" value="Unassembled WGS sequence"/>
</dbReference>
<dbReference type="AlphaFoldDB" id="A0A542SLI3"/>
<dbReference type="EMBL" id="VFNV01000001">
    <property type="protein sequence ID" value="TQK75486.1"/>
    <property type="molecule type" value="Genomic_DNA"/>
</dbReference>
<keyword evidence="2" id="KW-1133">Transmembrane helix</keyword>
<evidence type="ECO:0000313" key="3">
    <source>
        <dbReference type="EMBL" id="TQK75486.1"/>
    </source>
</evidence>
<protein>
    <submittedName>
        <fullName evidence="3">DUF3040 family protein</fullName>
    </submittedName>
</protein>
<gene>
    <name evidence="3" type="ORF">FB389_0113</name>
</gene>
<feature type="region of interest" description="Disordered" evidence="1">
    <location>
        <begin position="88"/>
        <end position="132"/>
    </location>
</feature>
<name>A0A542SLI3_9MICO</name>
<reference evidence="3 4" key="1">
    <citation type="submission" date="2019-06" db="EMBL/GenBank/DDBJ databases">
        <title>Sequencing the genomes of 1000 actinobacteria strains.</title>
        <authorList>
            <person name="Klenk H.-P."/>
        </authorList>
    </citation>
    <scope>NUCLEOTIDE SEQUENCE [LARGE SCALE GENOMIC DNA]</scope>
    <source>
        <strain evidence="3 4">DSM 10596</strain>
    </source>
</reference>
<organism evidence="3 4">
    <name type="scientific">Rarobacter incanus</name>
    <dbReference type="NCBI Taxonomy" id="153494"/>
    <lineage>
        <taxon>Bacteria</taxon>
        <taxon>Bacillati</taxon>
        <taxon>Actinomycetota</taxon>
        <taxon>Actinomycetes</taxon>
        <taxon>Micrococcales</taxon>
        <taxon>Rarobacteraceae</taxon>
        <taxon>Rarobacter</taxon>
    </lineage>
</organism>
<keyword evidence="4" id="KW-1185">Reference proteome</keyword>
<feature type="region of interest" description="Disordered" evidence="1">
    <location>
        <begin position="1"/>
        <end position="38"/>
    </location>
</feature>